<evidence type="ECO:0000313" key="2">
    <source>
        <dbReference type="EMBL" id="GGH10833.1"/>
    </source>
</evidence>
<proteinExistence type="predicted"/>
<dbReference type="Proteomes" id="UP000596938">
    <property type="component" value="Unassembled WGS sequence"/>
</dbReference>
<sequence length="315" mass="35139">MAAWLILAAGDKRAHGGNGGYDDVPSEHYSWDSTVPRHALPKPGDIVVLWNKVVLLGASRIESIEVEERLNAYFHCPRCAGQTFKGRSTLSPKWRCNTCFHEFDHPDQSQKTVTAYRSNHAGGWLDLQGLLTASALRAFCKNPKEQLSLRYLKWEEFQEAVERVSLGTGIQQLSDRVADTDSDQLPGGFKDVTIRARVGQAAFRAKLLSLYGENCAMSGPSIHASLEAAHLVQYSNHGVHNFNAGLLLRRDLHSLFDRKLLSVNPSTWCVELSPHLFHVQGYVELQGKELGVPKKPKIAAIMALHYQEFRKAALE</sequence>
<dbReference type="EMBL" id="BMKU01000021">
    <property type="protein sequence ID" value="GGH10833.1"/>
    <property type="molecule type" value="Genomic_DNA"/>
</dbReference>
<evidence type="ECO:0000259" key="1">
    <source>
        <dbReference type="Pfam" id="PF13391"/>
    </source>
</evidence>
<feature type="domain" description="HNH nuclease" evidence="1">
    <location>
        <begin position="215"/>
        <end position="264"/>
    </location>
</feature>
<gene>
    <name evidence="2" type="ORF">GCM10011577_39780</name>
</gene>
<name>A0ABQ1Y387_9MICC</name>
<dbReference type="RefSeq" id="WP_188813922.1">
    <property type="nucleotide sequence ID" value="NZ_BAAAWV010000001.1"/>
</dbReference>
<protein>
    <recommendedName>
        <fullName evidence="1">HNH nuclease domain-containing protein</fullName>
    </recommendedName>
</protein>
<dbReference type="InterPro" id="IPR003615">
    <property type="entry name" value="HNH_nuc"/>
</dbReference>
<keyword evidence="3" id="KW-1185">Reference proteome</keyword>
<dbReference type="Pfam" id="PF13391">
    <property type="entry name" value="HNH_2"/>
    <property type="match status" value="1"/>
</dbReference>
<organism evidence="2 3">
    <name type="scientific">Pseudarthrobacter polychromogenes</name>
    <dbReference type="NCBI Taxonomy" id="1676"/>
    <lineage>
        <taxon>Bacteria</taxon>
        <taxon>Bacillati</taxon>
        <taxon>Actinomycetota</taxon>
        <taxon>Actinomycetes</taxon>
        <taxon>Micrococcales</taxon>
        <taxon>Micrococcaceae</taxon>
        <taxon>Pseudarthrobacter</taxon>
    </lineage>
</organism>
<comment type="caution">
    <text evidence="2">The sequence shown here is derived from an EMBL/GenBank/DDBJ whole genome shotgun (WGS) entry which is preliminary data.</text>
</comment>
<accession>A0ABQ1Y387</accession>
<evidence type="ECO:0000313" key="3">
    <source>
        <dbReference type="Proteomes" id="UP000596938"/>
    </source>
</evidence>
<reference evidence="3" key="1">
    <citation type="journal article" date="2019" name="Int. J. Syst. Evol. Microbiol.">
        <title>The Global Catalogue of Microorganisms (GCM) 10K type strain sequencing project: providing services to taxonomists for standard genome sequencing and annotation.</title>
        <authorList>
            <consortium name="The Broad Institute Genomics Platform"/>
            <consortium name="The Broad Institute Genome Sequencing Center for Infectious Disease"/>
            <person name="Wu L."/>
            <person name="Ma J."/>
        </authorList>
    </citation>
    <scope>NUCLEOTIDE SEQUENCE [LARGE SCALE GENOMIC DNA]</scope>
    <source>
        <strain evidence="3">CGMCC 1.1927</strain>
    </source>
</reference>